<keyword evidence="4" id="KW-0235">DNA replication</keyword>
<comment type="caution">
    <text evidence="8">The sequence shown here is derived from an EMBL/GenBank/DDBJ whole genome shotgun (WGS) entry which is preliminary data.</text>
</comment>
<dbReference type="RefSeq" id="WP_227307485.1">
    <property type="nucleotide sequence ID" value="NZ_JAESVA010000003.1"/>
</dbReference>
<dbReference type="InterPro" id="IPR008921">
    <property type="entry name" value="DNA_pol3_clamp-load_cplx_C"/>
</dbReference>
<comment type="catalytic activity">
    <reaction evidence="7">
        <text>DNA(n) + a 2'-deoxyribonucleoside 5'-triphosphate = DNA(n+1) + diphosphate</text>
        <dbReference type="Rhea" id="RHEA:22508"/>
        <dbReference type="Rhea" id="RHEA-COMP:17339"/>
        <dbReference type="Rhea" id="RHEA-COMP:17340"/>
        <dbReference type="ChEBI" id="CHEBI:33019"/>
        <dbReference type="ChEBI" id="CHEBI:61560"/>
        <dbReference type="ChEBI" id="CHEBI:173112"/>
        <dbReference type="EC" id="2.7.7.7"/>
    </reaction>
</comment>
<dbReference type="EC" id="2.7.7.7" evidence="1"/>
<evidence type="ECO:0000256" key="6">
    <source>
        <dbReference type="ARBA" id="ARBA00034754"/>
    </source>
</evidence>
<evidence type="ECO:0000256" key="4">
    <source>
        <dbReference type="ARBA" id="ARBA00022705"/>
    </source>
</evidence>
<evidence type="ECO:0000256" key="3">
    <source>
        <dbReference type="ARBA" id="ARBA00022695"/>
    </source>
</evidence>
<dbReference type="GO" id="GO:0003887">
    <property type="term" value="F:DNA-directed DNA polymerase activity"/>
    <property type="evidence" value="ECO:0007669"/>
    <property type="project" value="UniProtKB-KW"/>
</dbReference>
<accession>A0A963Z2T3</accession>
<dbReference type="InterPro" id="IPR027417">
    <property type="entry name" value="P-loop_NTPase"/>
</dbReference>
<evidence type="ECO:0000313" key="8">
    <source>
        <dbReference type="EMBL" id="MCB8880835.1"/>
    </source>
</evidence>
<dbReference type="NCBIfam" id="TIGR01128">
    <property type="entry name" value="holA"/>
    <property type="match status" value="1"/>
</dbReference>
<protein>
    <recommendedName>
        <fullName evidence="1">DNA-directed DNA polymerase</fullName>
        <ecNumber evidence="1">2.7.7.7</ecNumber>
    </recommendedName>
</protein>
<dbReference type="SUPFAM" id="SSF48019">
    <property type="entry name" value="post-AAA+ oligomerization domain-like"/>
    <property type="match status" value="1"/>
</dbReference>
<dbReference type="Gene3D" id="3.40.50.300">
    <property type="entry name" value="P-loop containing nucleotide triphosphate hydrolases"/>
    <property type="match status" value="1"/>
</dbReference>
<gene>
    <name evidence="8" type="ORF">ACELLULO517_11370</name>
</gene>
<dbReference type="Proteomes" id="UP000721844">
    <property type="component" value="Unassembled WGS sequence"/>
</dbReference>
<sequence>MKLDARDFTGLCKDAGRLRAILIYGPDAGLVRERGETLARAVAGALDDPFRFTELTKPDAGTLALEATALSFTGGRRVVRVREAGDTLTATLTATCKDAEGSLIILEAGELTPRSKLRSWAEKDARAGALACYAEEGAALKTTLRSLFESEKVAVANDALDWLVQHAGADRGMVRAEVEKLSLLVGEGGTVDLDAVQLVAGDQADLSIEDALFAATRGAVAEADRATAAALAEGASAVGLIRAAHGHMDKLARIAAARETGLSAQDAVKALRPPIFFRRERAMLDAAELWRAAAISVIQLALRDAEMQCKRTGLPAEAIAHAAVLAIARRAARLKNR</sequence>
<dbReference type="Gene3D" id="1.10.8.60">
    <property type="match status" value="1"/>
</dbReference>
<comment type="similarity">
    <text evidence="6">Belongs to the DNA polymerase HolA subunit family.</text>
</comment>
<dbReference type="Gene3D" id="1.20.272.10">
    <property type="match status" value="1"/>
</dbReference>
<proteinExistence type="inferred from homology"/>
<dbReference type="EMBL" id="JAESVA010000003">
    <property type="protein sequence ID" value="MCB8880835.1"/>
    <property type="molecule type" value="Genomic_DNA"/>
</dbReference>
<reference evidence="8 9" key="1">
    <citation type="journal article" date="2021" name="Microorganisms">
        <title>Acidisoma silvae sp. nov. and Acidisomacellulosilytica sp. nov., Two Acidophilic Bacteria Isolated from Decaying Wood, Hydrolyzing Cellulose and Producing Poly-3-hydroxybutyrate.</title>
        <authorList>
            <person name="Mieszkin S."/>
            <person name="Pouder E."/>
            <person name="Uroz S."/>
            <person name="Simon-Colin C."/>
            <person name="Alain K."/>
        </authorList>
    </citation>
    <scope>NUCLEOTIDE SEQUENCE [LARGE SCALE GENOMIC DNA]</scope>
    <source>
        <strain evidence="8 9">HW T5.17</strain>
    </source>
</reference>
<keyword evidence="9" id="KW-1185">Reference proteome</keyword>
<dbReference type="GO" id="GO:0006261">
    <property type="term" value="P:DNA-templated DNA replication"/>
    <property type="evidence" value="ECO:0007669"/>
    <property type="project" value="TreeGrafter"/>
</dbReference>
<dbReference type="AlphaFoldDB" id="A0A963Z2T3"/>
<evidence type="ECO:0000256" key="7">
    <source>
        <dbReference type="ARBA" id="ARBA00049244"/>
    </source>
</evidence>
<organism evidence="8 9">
    <name type="scientific">Acidisoma cellulosilyticum</name>
    <dbReference type="NCBI Taxonomy" id="2802395"/>
    <lineage>
        <taxon>Bacteria</taxon>
        <taxon>Pseudomonadati</taxon>
        <taxon>Pseudomonadota</taxon>
        <taxon>Alphaproteobacteria</taxon>
        <taxon>Acetobacterales</taxon>
        <taxon>Acidocellaceae</taxon>
        <taxon>Acidisoma</taxon>
    </lineage>
</organism>
<dbReference type="SUPFAM" id="SSF52540">
    <property type="entry name" value="P-loop containing nucleoside triphosphate hydrolases"/>
    <property type="match status" value="1"/>
</dbReference>
<evidence type="ECO:0000256" key="1">
    <source>
        <dbReference type="ARBA" id="ARBA00012417"/>
    </source>
</evidence>
<dbReference type="GO" id="GO:0003677">
    <property type="term" value="F:DNA binding"/>
    <property type="evidence" value="ECO:0007669"/>
    <property type="project" value="InterPro"/>
</dbReference>
<evidence type="ECO:0000256" key="5">
    <source>
        <dbReference type="ARBA" id="ARBA00022932"/>
    </source>
</evidence>
<keyword evidence="5" id="KW-0239">DNA-directed DNA polymerase</keyword>
<evidence type="ECO:0000313" key="9">
    <source>
        <dbReference type="Proteomes" id="UP000721844"/>
    </source>
</evidence>
<dbReference type="InterPro" id="IPR005790">
    <property type="entry name" value="DNA_polIII_delta"/>
</dbReference>
<dbReference type="GO" id="GO:0009360">
    <property type="term" value="C:DNA polymerase III complex"/>
    <property type="evidence" value="ECO:0007669"/>
    <property type="project" value="TreeGrafter"/>
</dbReference>
<evidence type="ECO:0000256" key="2">
    <source>
        <dbReference type="ARBA" id="ARBA00022679"/>
    </source>
</evidence>
<name>A0A963Z2T3_9PROT</name>
<dbReference type="PANTHER" id="PTHR34388">
    <property type="entry name" value="DNA POLYMERASE III SUBUNIT DELTA"/>
    <property type="match status" value="1"/>
</dbReference>
<keyword evidence="3" id="KW-0548">Nucleotidyltransferase</keyword>
<keyword evidence="2" id="KW-0808">Transferase</keyword>
<dbReference type="PANTHER" id="PTHR34388:SF1">
    <property type="entry name" value="DNA POLYMERASE III SUBUNIT DELTA"/>
    <property type="match status" value="1"/>
</dbReference>